<comment type="caution">
    <text evidence="2">The sequence shown here is derived from an EMBL/GenBank/DDBJ whole genome shotgun (WGS) entry which is preliminary data.</text>
</comment>
<evidence type="ECO:0000313" key="3">
    <source>
        <dbReference type="Proteomes" id="UP000192578"/>
    </source>
</evidence>
<dbReference type="PROSITE" id="PS50097">
    <property type="entry name" value="BTB"/>
    <property type="match status" value="1"/>
</dbReference>
<protein>
    <recommendedName>
        <fullName evidence="1">BTB domain-containing protein</fullName>
    </recommendedName>
</protein>
<dbReference type="Gene3D" id="3.30.710.10">
    <property type="entry name" value="Potassium Channel Kv1.1, Chain A"/>
    <property type="match status" value="1"/>
</dbReference>
<feature type="domain" description="BTB" evidence="1">
    <location>
        <begin position="328"/>
        <end position="393"/>
    </location>
</feature>
<proteinExistence type="predicted"/>
<dbReference type="EMBL" id="MTYJ01000113">
    <property type="protein sequence ID" value="OQV13953.1"/>
    <property type="molecule type" value="Genomic_DNA"/>
</dbReference>
<dbReference type="InterPro" id="IPR000210">
    <property type="entry name" value="BTB/POZ_dom"/>
</dbReference>
<reference evidence="3" key="1">
    <citation type="submission" date="2017-01" db="EMBL/GenBank/DDBJ databases">
        <title>Comparative genomics of anhydrobiosis in the tardigrade Hypsibius dujardini.</title>
        <authorList>
            <person name="Yoshida Y."/>
            <person name="Koutsovoulos G."/>
            <person name="Laetsch D."/>
            <person name="Stevens L."/>
            <person name="Kumar S."/>
            <person name="Horikawa D."/>
            <person name="Ishino K."/>
            <person name="Komine S."/>
            <person name="Tomita M."/>
            <person name="Blaxter M."/>
            <person name="Arakawa K."/>
        </authorList>
    </citation>
    <scope>NUCLEOTIDE SEQUENCE [LARGE SCALE GENOMIC DNA]</scope>
    <source>
        <strain evidence="3">Z151</strain>
    </source>
</reference>
<dbReference type="Gene3D" id="2.60.210.10">
    <property type="entry name" value="Apoptosis, Tumor Necrosis Factor Receptor Associated Protein 2, Chain A"/>
    <property type="match status" value="1"/>
</dbReference>
<dbReference type="AlphaFoldDB" id="A0A1W0WFQ9"/>
<dbReference type="InterPro" id="IPR008974">
    <property type="entry name" value="TRAF-like"/>
</dbReference>
<dbReference type="InterPro" id="IPR011333">
    <property type="entry name" value="SKP1/BTB/POZ_sf"/>
</dbReference>
<name>A0A1W0WFQ9_HYPEX</name>
<evidence type="ECO:0000313" key="2">
    <source>
        <dbReference type="EMBL" id="OQV13953.1"/>
    </source>
</evidence>
<keyword evidence="3" id="KW-1185">Reference proteome</keyword>
<sequence length="448" mass="50928">MVTPILTPVQSRIYCLDCSPDCDELQRLCLGAIMALVALPPTKYAKLENNFLRSAIRSPGAEDLKTSSPVFCTILAPAERISTTQTSVQREFLHIVFRSLGDDLFSIGMKNKKPMFTCDTYDGPFLTKWALHFYPDGHPSNYVHPDMEWFPAQYIPDDQKFASLYVRLKEGPHEMVEARMMTTVLNGDSDIDAAITTNMERFMLCPRMKVDEFHKDAAGHGWPKLFATNSLKNFHGGFICVVSLQVLQPGTLTTSGFASRRPMPLYNPNGDPLSEYRSKTHPMINMRSKLHKCDAVPHRCDAVPHSCDAVPHSCDAVLHSCDAVPHSCDAVLQAVDYRWVRAHRFVLVTKSELFRSLILTDQGLPFVYKSTHTLEQLEQLLDLVYLDRLPNRNRKLSKGLVELARFYRLTAVLRALEYDHRRFRRAELTRMPVLPVTDQYDPISLTHG</sequence>
<dbReference type="Proteomes" id="UP000192578">
    <property type="component" value="Unassembled WGS sequence"/>
</dbReference>
<dbReference type="Pfam" id="PF00651">
    <property type="entry name" value="BTB"/>
    <property type="match status" value="1"/>
</dbReference>
<gene>
    <name evidence="2" type="ORF">BV898_11835</name>
</gene>
<dbReference type="SUPFAM" id="SSF54695">
    <property type="entry name" value="POZ domain"/>
    <property type="match status" value="1"/>
</dbReference>
<dbReference type="CDD" id="cd18186">
    <property type="entry name" value="BTB_POZ_ZBTB_KLHL-like"/>
    <property type="match status" value="1"/>
</dbReference>
<dbReference type="OrthoDB" id="10062552at2759"/>
<organism evidence="2 3">
    <name type="scientific">Hypsibius exemplaris</name>
    <name type="common">Freshwater tardigrade</name>
    <dbReference type="NCBI Taxonomy" id="2072580"/>
    <lineage>
        <taxon>Eukaryota</taxon>
        <taxon>Metazoa</taxon>
        <taxon>Ecdysozoa</taxon>
        <taxon>Tardigrada</taxon>
        <taxon>Eutardigrada</taxon>
        <taxon>Parachela</taxon>
        <taxon>Hypsibioidea</taxon>
        <taxon>Hypsibiidae</taxon>
        <taxon>Hypsibius</taxon>
    </lineage>
</organism>
<accession>A0A1W0WFQ9</accession>
<evidence type="ECO:0000259" key="1">
    <source>
        <dbReference type="PROSITE" id="PS50097"/>
    </source>
</evidence>